<evidence type="ECO:0000313" key="5">
    <source>
        <dbReference type="EMBL" id="CAD6491110.1"/>
    </source>
</evidence>
<organism evidence="5 6">
    <name type="scientific">Candidatus Argoarchaeum ethanivorans</name>
    <dbReference type="NCBI Taxonomy" id="2608793"/>
    <lineage>
        <taxon>Archaea</taxon>
        <taxon>Methanobacteriati</taxon>
        <taxon>Methanobacteriota</taxon>
        <taxon>Stenosarchaea group</taxon>
        <taxon>Methanomicrobia</taxon>
        <taxon>Methanosarcinales</taxon>
        <taxon>Methanosarcinales incertae sedis</taxon>
        <taxon>GOM Arc I cluster</taxon>
        <taxon>Candidatus Argoarchaeum</taxon>
    </lineage>
</organism>
<evidence type="ECO:0000256" key="3">
    <source>
        <dbReference type="ARBA" id="ARBA00022679"/>
    </source>
</evidence>
<dbReference type="InterPro" id="IPR001173">
    <property type="entry name" value="Glyco_trans_2-like"/>
</dbReference>
<dbReference type="SUPFAM" id="SSF53448">
    <property type="entry name" value="Nucleotide-diphospho-sugar transferases"/>
    <property type="match status" value="1"/>
</dbReference>
<dbReference type="EMBL" id="CAJHIO010000002">
    <property type="protein sequence ID" value="CAD6491110.1"/>
    <property type="molecule type" value="Genomic_DNA"/>
</dbReference>
<dbReference type="Pfam" id="PF00535">
    <property type="entry name" value="Glycos_transf_2"/>
    <property type="match status" value="1"/>
</dbReference>
<keyword evidence="3 5" id="KW-0808">Transferase</keyword>
<gene>
    <name evidence="5" type="ORF">CHKLHMKO_00061</name>
</gene>
<accession>A0A811T634</accession>
<keyword evidence="2" id="KW-0328">Glycosyltransferase</keyword>
<proteinExistence type="inferred from homology"/>
<dbReference type="Gene3D" id="3.90.550.10">
    <property type="entry name" value="Spore Coat Polysaccharide Biosynthesis Protein SpsA, Chain A"/>
    <property type="match status" value="1"/>
</dbReference>
<protein>
    <submittedName>
        <fullName evidence="5">Glycosyl transferase family 2</fullName>
    </submittedName>
</protein>
<evidence type="ECO:0000259" key="4">
    <source>
        <dbReference type="Pfam" id="PF00535"/>
    </source>
</evidence>
<dbReference type="Proteomes" id="UP000610373">
    <property type="component" value="Unassembled WGS sequence"/>
</dbReference>
<reference evidence="5" key="1">
    <citation type="submission" date="2020-10" db="EMBL/GenBank/DDBJ databases">
        <authorList>
            <person name="Hahn C.J."/>
            <person name="Laso-Perez R."/>
            <person name="Vulcano F."/>
            <person name="Vaziourakis K.-M."/>
            <person name="Stokke R."/>
            <person name="Steen I.H."/>
            <person name="Teske A."/>
            <person name="Boetius A."/>
            <person name="Liebeke M."/>
            <person name="Amann R."/>
            <person name="Knittel K."/>
        </authorList>
    </citation>
    <scope>NUCLEOTIDE SEQUENCE</scope>
    <source>
        <strain evidence="5">Gfbio:e3339647-f889-4370-9287-4fb5cb688e4c:AG392O15_GoMArc1</strain>
    </source>
</reference>
<comment type="similarity">
    <text evidence="1">Belongs to the glycosyltransferase 2 family.</text>
</comment>
<dbReference type="PANTHER" id="PTHR43179:SF12">
    <property type="entry name" value="GALACTOFURANOSYLTRANSFERASE GLFT2"/>
    <property type="match status" value="1"/>
</dbReference>
<dbReference type="PANTHER" id="PTHR43179">
    <property type="entry name" value="RHAMNOSYLTRANSFERASE WBBL"/>
    <property type="match status" value="1"/>
</dbReference>
<dbReference type="GO" id="GO:0016757">
    <property type="term" value="F:glycosyltransferase activity"/>
    <property type="evidence" value="ECO:0007669"/>
    <property type="project" value="UniProtKB-KW"/>
</dbReference>
<comment type="caution">
    <text evidence="5">The sequence shown here is derived from an EMBL/GenBank/DDBJ whole genome shotgun (WGS) entry which is preliminary data.</text>
</comment>
<evidence type="ECO:0000313" key="6">
    <source>
        <dbReference type="Proteomes" id="UP000610373"/>
    </source>
</evidence>
<dbReference type="AlphaFoldDB" id="A0A811T634"/>
<evidence type="ECO:0000256" key="1">
    <source>
        <dbReference type="ARBA" id="ARBA00006739"/>
    </source>
</evidence>
<dbReference type="InterPro" id="IPR029044">
    <property type="entry name" value="Nucleotide-diphossugar_trans"/>
</dbReference>
<name>A0A811T634_9EURY</name>
<feature type="domain" description="Glycosyltransferase 2-like" evidence="4">
    <location>
        <begin position="8"/>
        <end position="57"/>
    </location>
</feature>
<evidence type="ECO:0000256" key="2">
    <source>
        <dbReference type="ARBA" id="ARBA00022676"/>
    </source>
</evidence>
<sequence length="119" mass="13444">MIHPRVAIIILNWNGWGDTLECLESVYQITYPNYDVIVVDNGSEDESVEKIREYCGGEIEVESKFFEYSSENKPIKIIGYTREEAEAGGGEEGGIDDLPSNEKLMIIKNEKNYGFVGGW</sequence>